<comment type="caution">
    <text evidence="1">The sequence shown here is derived from an EMBL/GenBank/DDBJ whole genome shotgun (WGS) entry which is preliminary data.</text>
</comment>
<dbReference type="VEuPathDB" id="PiroplasmaDB:BOVATA_039310"/>
<dbReference type="Proteomes" id="UP000236319">
    <property type="component" value="Unassembled WGS sequence"/>
</dbReference>
<proteinExistence type="predicted"/>
<name>A0A2H6KHH1_9APIC</name>
<gene>
    <name evidence="1" type="ORF">BOVATA_039310</name>
</gene>
<reference evidence="1 2" key="1">
    <citation type="journal article" date="2017" name="BMC Genomics">
        <title>Whole-genome assembly of Babesia ovata and comparative genomics between closely related pathogens.</title>
        <authorList>
            <person name="Yamagishi J."/>
            <person name="Asada M."/>
            <person name="Hakimi H."/>
            <person name="Tanaka T.Q."/>
            <person name="Sugimoto C."/>
            <person name="Kawazu S."/>
        </authorList>
    </citation>
    <scope>NUCLEOTIDE SEQUENCE [LARGE SCALE GENOMIC DNA]</scope>
    <source>
        <strain evidence="1 2">Miyake</strain>
    </source>
</reference>
<dbReference type="EMBL" id="BDSA01000005">
    <property type="protein sequence ID" value="GBE62438.1"/>
    <property type="molecule type" value="Genomic_DNA"/>
</dbReference>
<dbReference type="AlphaFoldDB" id="A0A2H6KHH1"/>
<keyword evidence="2" id="KW-1185">Reference proteome</keyword>
<evidence type="ECO:0000313" key="1">
    <source>
        <dbReference type="EMBL" id="GBE62438.1"/>
    </source>
</evidence>
<organism evidence="1 2">
    <name type="scientific">Babesia ovata</name>
    <dbReference type="NCBI Taxonomy" id="189622"/>
    <lineage>
        <taxon>Eukaryota</taxon>
        <taxon>Sar</taxon>
        <taxon>Alveolata</taxon>
        <taxon>Apicomplexa</taxon>
        <taxon>Aconoidasida</taxon>
        <taxon>Piroplasmida</taxon>
        <taxon>Babesiidae</taxon>
        <taxon>Babesia</taxon>
    </lineage>
</organism>
<evidence type="ECO:0000313" key="2">
    <source>
        <dbReference type="Proteomes" id="UP000236319"/>
    </source>
</evidence>
<accession>A0A2H6KHH1</accession>
<protein>
    <submittedName>
        <fullName evidence="1">Uncharacterized protein</fullName>
    </submittedName>
</protein>
<dbReference type="RefSeq" id="XP_028868681.1">
    <property type="nucleotide sequence ID" value="XM_029012848.1"/>
</dbReference>
<dbReference type="GeneID" id="39876208"/>
<sequence>MVYTSLTEAPQNLKEAIDWLIALKGTDAENNMKAFGDAVYKFLADKPVGYTKLPALEKVKVITKEFLEQKELKDMWPASELLGRFNNPMDKKPNVIVRLLRVVDESDYTNIIQTQGVKAEDVAKDLGNVVAGCEKFLDDIKHPDHYESSYSSKATWTKSCAKNPEDCAAVFVGIAPMLYAGLRSLREAGNPNIFGRVTSNADKLLGKVLKAVGYKEEECAAGMGGSDIRNALRGVKFQMLVTLYDLAGFWAFY</sequence>